<dbReference type="Gene3D" id="1.10.8.60">
    <property type="match status" value="2"/>
</dbReference>
<evidence type="ECO:0000313" key="7">
    <source>
        <dbReference type="EMBL" id="TAA09236.1"/>
    </source>
</evidence>
<dbReference type="OrthoDB" id="9803641at2"/>
<dbReference type="CDD" id="cd00009">
    <property type="entry name" value="AAA"/>
    <property type="match status" value="1"/>
</dbReference>
<keyword evidence="2 7" id="KW-0067">ATP-binding</keyword>
<dbReference type="GO" id="GO:0006508">
    <property type="term" value="P:proteolysis"/>
    <property type="evidence" value="ECO:0007669"/>
    <property type="project" value="UniProtKB-KW"/>
</dbReference>
<dbReference type="InterPro" id="IPR019489">
    <property type="entry name" value="Clp_ATPase_C"/>
</dbReference>
<dbReference type="Gene3D" id="4.10.860.10">
    <property type="entry name" value="UVR domain"/>
    <property type="match status" value="1"/>
</dbReference>
<keyword evidence="4" id="KW-0175">Coiled coil</keyword>
<dbReference type="RefSeq" id="WP_130555480.1">
    <property type="nucleotide sequence ID" value="NZ_SHGT01000057.1"/>
</dbReference>
<dbReference type="InterPro" id="IPR003593">
    <property type="entry name" value="AAA+_ATPase"/>
</dbReference>
<dbReference type="GO" id="GO:0005524">
    <property type="term" value="F:ATP binding"/>
    <property type="evidence" value="ECO:0007669"/>
    <property type="project" value="UniProtKB-KW"/>
</dbReference>
<dbReference type="PRINTS" id="PR00300">
    <property type="entry name" value="CLPPROTEASEA"/>
</dbReference>
<dbReference type="EMBL" id="SHGT01000057">
    <property type="protein sequence ID" value="TAA09236.1"/>
    <property type="molecule type" value="Genomic_DNA"/>
</dbReference>
<dbReference type="Gene3D" id="3.40.50.300">
    <property type="entry name" value="P-loop containing nucleotide triphosphate hydrolases"/>
    <property type="match status" value="2"/>
</dbReference>
<dbReference type="GO" id="GO:0008233">
    <property type="term" value="F:peptidase activity"/>
    <property type="evidence" value="ECO:0007669"/>
    <property type="project" value="UniProtKB-KW"/>
</dbReference>
<keyword evidence="3" id="KW-0143">Chaperone</keyword>
<dbReference type="FunFam" id="3.40.50.300:FF:000025">
    <property type="entry name" value="ATP-dependent Clp protease subunit"/>
    <property type="match status" value="1"/>
</dbReference>
<dbReference type="AlphaFoldDB" id="A0A4Q8L065"/>
<gene>
    <name evidence="7" type="ORF">EXW74_08260</name>
</gene>
<dbReference type="InterPro" id="IPR027417">
    <property type="entry name" value="P-loop_NTPase"/>
</dbReference>
<evidence type="ECO:0000259" key="5">
    <source>
        <dbReference type="SMART" id="SM00382"/>
    </source>
</evidence>
<dbReference type="Pfam" id="PF07724">
    <property type="entry name" value="AAA_2"/>
    <property type="match status" value="1"/>
</dbReference>
<evidence type="ECO:0000256" key="3">
    <source>
        <dbReference type="ARBA" id="ARBA00023186"/>
    </source>
</evidence>
<organism evidence="7 8">
    <name type="scientific">Streptococcus parasuis</name>
    <dbReference type="NCBI Taxonomy" id="1501662"/>
    <lineage>
        <taxon>Bacteria</taxon>
        <taxon>Bacillati</taxon>
        <taxon>Bacillota</taxon>
        <taxon>Bacilli</taxon>
        <taxon>Lactobacillales</taxon>
        <taxon>Streptococcaceae</taxon>
        <taxon>Streptococcus</taxon>
    </lineage>
</organism>
<keyword evidence="7" id="KW-0378">Hydrolase</keyword>
<keyword evidence="1" id="KW-0547">Nucleotide-binding</keyword>
<dbReference type="SUPFAM" id="SSF52540">
    <property type="entry name" value="P-loop containing nucleoside triphosphate hydrolases"/>
    <property type="match status" value="2"/>
</dbReference>
<dbReference type="PROSITE" id="PS00871">
    <property type="entry name" value="CLPAB_2"/>
    <property type="match status" value="1"/>
</dbReference>
<dbReference type="Pfam" id="PF10431">
    <property type="entry name" value="ClpB_D2-small"/>
    <property type="match status" value="1"/>
</dbReference>
<protein>
    <submittedName>
        <fullName evidence="7">ATP-dependent Clp protease ATP-binding subunit</fullName>
    </submittedName>
</protein>
<dbReference type="CDD" id="cd19499">
    <property type="entry name" value="RecA-like_ClpB_Hsp104-like"/>
    <property type="match status" value="1"/>
</dbReference>
<dbReference type="InterPro" id="IPR041546">
    <property type="entry name" value="ClpA/ClpB_AAA_lid"/>
</dbReference>
<comment type="caution">
    <text evidence="7">The sequence shown here is derived from an EMBL/GenBank/DDBJ whole genome shotgun (WGS) entry which is preliminary data.</text>
</comment>
<dbReference type="SMART" id="SM01086">
    <property type="entry name" value="ClpB_D2-small"/>
    <property type="match status" value="1"/>
</dbReference>
<dbReference type="SMART" id="SM00382">
    <property type="entry name" value="AAA"/>
    <property type="match status" value="2"/>
</dbReference>
<evidence type="ECO:0000259" key="6">
    <source>
        <dbReference type="SMART" id="SM01086"/>
    </source>
</evidence>
<feature type="domain" description="AAA+ ATPase" evidence="5">
    <location>
        <begin position="442"/>
        <end position="609"/>
    </location>
</feature>
<dbReference type="GO" id="GO:0005737">
    <property type="term" value="C:cytoplasm"/>
    <property type="evidence" value="ECO:0007669"/>
    <property type="project" value="TreeGrafter"/>
</dbReference>
<dbReference type="Pfam" id="PF00004">
    <property type="entry name" value="AAA"/>
    <property type="match status" value="1"/>
</dbReference>
<dbReference type="InterPro" id="IPR050130">
    <property type="entry name" value="ClpA_ClpB"/>
</dbReference>
<dbReference type="InterPro" id="IPR001270">
    <property type="entry name" value="ClpA/B"/>
</dbReference>
<dbReference type="GO" id="GO:0034605">
    <property type="term" value="P:cellular response to heat"/>
    <property type="evidence" value="ECO:0007669"/>
    <property type="project" value="TreeGrafter"/>
</dbReference>
<dbReference type="GO" id="GO:0016887">
    <property type="term" value="F:ATP hydrolysis activity"/>
    <property type="evidence" value="ECO:0007669"/>
    <property type="project" value="InterPro"/>
</dbReference>
<feature type="domain" description="Clp ATPase C-terminal" evidence="6">
    <location>
        <begin position="608"/>
        <end position="695"/>
    </location>
</feature>
<dbReference type="PANTHER" id="PTHR11638">
    <property type="entry name" value="ATP-DEPENDENT CLP PROTEASE"/>
    <property type="match status" value="1"/>
</dbReference>
<name>A0A4Q8L065_9STRE</name>
<feature type="coiled-coil region" evidence="4">
    <location>
        <begin position="325"/>
        <end position="371"/>
    </location>
</feature>
<evidence type="ECO:0000256" key="1">
    <source>
        <dbReference type="ARBA" id="ARBA00022741"/>
    </source>
</evidence>
<accession>A0A4Q8L065</accession>
<dbReference type="Pfam" id="PF17871">
    <property type="entry name" value="AAA_lid_9"/>
    <property type="match status" value="1"/>
</dbReference>
<dbReference type="PANTHER" id="PTHR11638:SF188">
    <property type="entry name" value="ATP-DEPENDENT CLP PROTEASE ATP-BINDING SUBUNIT CLPL"/>
    <property type="match status" value="1"/>
</dbReference>
<feature type="domain" description="AAA+ ATPase" evidence="5">
    <location>
        <begin position="111"/>
        <end position="259"/>
    </location>
</feature>
<dbReference type="Proteomes" id="UP000291525">
    <property type="component" value="Unassembled WGS sequence"/>
</dbReference>
<sequence length="703" mass="77815">MNNNFNNFNSMDDIFNQLMANMGGYSTERRRYSINGREVTPEEFAIYRQTGRLPQTEEVAQAPSKGRIKSDGILAKLGRNLTQEAREGKLDPVIGRNKEIQETAEILARRTKNNPVLVGDAGVGKTAVVEGLAQAIVNGDVPAAIKDKEIISIDISGLEAGTQYRGSFEENIQNLVKEVKEAGNIILFFDEIHQILGAGSTGDGQGSKGLADILKPALSRGEITVIGATTQDEYRNTILKNAALARRFNEVKVNAPSPEDTFKILQGIRDLYEKHHNVILPDEVLKAAVDYSVQYIPQRSLPDKAIDLLDVTAAHLAAQHPVTDVNAVEREIEEEKAKQEAAVAKEDYEAALNSKIRIEKLEKKIANHAKDRKVTATVNDVAESVERMTGIPVSQMGATDIERLKDMGNRLQAKVIGQDKAVEAVARSIRRNRAGFDDGNRPIGSFLFVGPTGVGKTELAKQLALDLFGTKDAIIRLDMSEYSDRTAVSKLIGTTAGYVGYDDNSNTLTERVRRNPYSIILLDEIEKADPQVITLLLQVLDDGRLTDGQGNTVNFKNTVIIATSNAGFGYESNWTEDDDKPELMDRLKPYFRPEFLNRFDAVIEFSHLDKEDLSKIVDLMLNEVNKTLSKKGIVLSVSEAAKAYMTEEGYDEVMGARPLRRVVEQQIRDKVTDFHLDNLDAKNLEADVVNGTIQIKEKEQSLT</sequence>
<dbReference type="InterPro" id="IPR003959">
    <property type="entry name" value="ATPase_AAA_core"/>
</dbReference>
<evidence type="ECO:0000256" key="2">
    <source>
        <dbReference type="ARBA" id="ARBA00022840"/>
    </source>
</evidence>
<evidence type="ECO:0000313" key="8">
    <source>
        <dbReference type="Proteomes" id="UP000291525"/>
    </source>
</evidence>
<reference evidence="7 8" key="1">
    <citation type="submission" date="2019-02" db="EMBL/GenBank/DDBJ databases">
        <title>First genome of the species Streptococcus parasuis.</title>
        <authorList>
            <person name="Stevens M.J.A."/>
            <person name="Stephan R."/>
        </authorList>
    </citation>
    <scope>NUCLEOTIDE SEQUENCE [LARGE SCALE GENOMIC DNA]</scope>
    <source>
        <strain evidence="7 8">4253</strain>
    </source>
</reference>
<proteinExistence type="predicted"/>
<evidence type="ECO:0000256" key="4">
    <source>
        <dbReference type="SAM" id="Coils"/>
    </source>
</evidence>
<dbReference type="InterPro" id="IPR028299">
    <property type="entry name" value="ClpA/B_CS2"/>
</dbReference>
<keyword evidence="7" id="KW-0645">Protease</keyword>